<evidence type="ECO:0000313" key="2">
    <source>
        <dbReference type="Proteomes" id="UP000053398"/>
    </source>
</evidence>
<proteinExistence type="predicted"/>
<protein>
    <submittedName>
        <fullName evidence="1">Uncharacterized protein</fullName>
    </submittedName>
</protein>
<organism evidence="1 2">
    <name type="scientific">Streptomyces corchorusii</name>
    <name type="common">Streptomyces chibaensis</name>
    <dbReference type="NCBI Taxonomy" id="1903"/>
    <lineage>
        <taxon>Bacteria</taxon>
        <taxon>Bacillati</taxon>
        <taxon>Actinomycetota</taxon>
        <taxon>Actinomycetes</taxon>
        <taxon>Kitasatosporales</taxon>
        <taxon>Streptomycetaceae</taxon>
        <taxon>Streptomyces</taxon>
    </lineage>
</organism>
<gene>
    <name evidence="1" type="ORF">AQJ11_44215</name>
</gene>
<dbReference type="RefSeq" id="WP_059267275.1">
    <property type="nucleotide sequence ID" value="NZ_KQ948385.1"/>
</dbReference>
<accession>A0A117Q8N8</accession>
<reference evidence="1 2" key="1">
    <citation type="submission" date="2015-10" db="EMBL/GenBank/DDBJ databases">
        <title>Draft genome sequence of Streptomyces corchorusii DSM 40340, type strain for the species Streptomyces corchorusii.</title>
        <authorList>
            <person name="Ruckert C."/>
            <person name="Winkler A."/>
            <person name="Kalinowski J."/>
            <person name="Kampfer P."/>
            <person name="Glaeser S."/>
        </authorList>
    </citation>
    <scope>NUCLEOTIDE SEQUENCE [LARGE SCALE GENOMIC DNA]</scope>
    <source>
        <strain evidence="1 2">DSM 40340</strain>
    </source>
</reference>
<evidence type="ECO:0000313" key="1">
    <source>
        <dbReference type="EMBL" id="KUN14786.1"/>
    </source>
</evidence>
<sequence length="93" mass="9478">MNTSPDTDSYTSSVTAGPVGAMTDEVGVVTGDLAVRTTLTGDGHRACAAVPYPGTDEWYTLTGSPAPIPDGGLAAYHRDLLGRIRRGQGATAA</sequence>
<comment type="caution">
    <text evidence="1">The sequence shown here is derived from an EMBL/GenBank/DDBJ whole genome shotgun (WGS) entry which is preliminary data.</text>
</comment>
<dbReference type="EMBL" id="LMWP01000077">
    <property type="protein sequence ID" value="KUN14786.1"/>
    <property type="molecule type" value="Genomic_DNA"/>
</dbReference>
<keyword evidence="2" id="KW-1185">Reference proteome</keyword>
<dbReference type="Proteomes" id="UP000053398">
    <property type="component" value="Unassembled WGS sequence"/>
</dbReference>
<dbReference type="AlphaFoldDB" id="A0A117Q8N8"/>
<name>A0A117Q8N8_STRCK</name>